<dbReference type="SUPFAM" id="SSF48452">
    <property type="entry name" value="TPR-like"/>
    <property type="match status" value="2"/>
</dbReference>
<evidence type="ECO:0000256" key="7">
    <source>
        <dbReference type="ARBA" id="ARBA00022840"/>
    </source>
</evidence>
<feature type="signal peptide" evidence="12">
    <location>
        <begin position="1"/>
        <end position="21"/>
    </location>
</feature>
<dbReference type="GO" id="GO:0046983">
    <property type="term" value="F:protein dimerization activity"/>
    <property type="evidence" value="ECO:0007669"/>
    <property type="project" value="InterPro"/>
</dbReference>
<dbReference type="InterPro" id="IPR019734">
    <property type="entry name" value="TPR_rpt"/>
</dbReference>
<dbReference type="Proteomes" id="UP000037716">
    <property type="component" value="Unassembled WGS sequence"/>
</dbReference>
<dbReference type="GO" id="GO:0000155">
    <property type="term" value="F:phosphorelay sensor kinase activity"/>
    <property type="evidence" value="ECO:0007669"/>
    <property type="project" value="InterPro"/>
</dbReference>
<name>A0A0M9CGU8_9FLAO</name>
<evidence type="ECO:0000256" key="8">
    <source>
        <dbReference type="ARBA" id="ARBA00023012"/>
    </source>
</evidence>
<dbReference type="InterPro" id="IPR036890">
    <property type="entry name" value="HATPase_C_sf"/>
</dbReference>
<keyword evidence="10" id="KW-0175">Coiled coil</keyword>
<feature type="domain" description="Histidine kinase" evidence="13">
    <location>
        <begin position="506"/>
        <end position="698"/>
    </location>
</feature>
<keyword evidence="8" id="KW-0902">Two-component regulatory system</keyword>
<dbReference type="InterPro" id="IPR011990">
    <property type="entry name" value="TPR-like_helical_dom_sf"/>
</dbReference>
<accession>A0A0M9CGU8</accession>
<dbReference type="SMART" id="SM00387">
    <property type="entry name" value="HATPase_c"/>
    <property type="match status" value="1"/>
</dbReference>
<keyword evidence="11" id="KW-0812">Transmembrane</keyword>
<dbReference type="STRING" id="1300348.I602_1449"/>
<dbReference type="InterPro" id="IPR005467">
    <property type="entry name" value="His_kinase_dom"/>
</dbReference>
<dbReference type="OrthoDB" id="9778366at2"/>
<evidence type="ECO:0000256" key="9">
    <source>
        <dbReference type="PROSITE-ProRule" id="PRU00339"/>
    </source>
</evidence>
<keyword evidence="9" id="KW-0802">TPR repeat</keyword>
<dbReference type="GO" id="GO:0005524">
    <property type="term" value="F:ATP binding"/>
    <property type="evidence" value="ECO:0007669"/>
    <property type="project" value="UniProtKB-KW"/>
</dbReference>
<reference evidence="14 15" key="1">
    <citation type="submission" date="2015-07" db="EMBL/GenBank/DDBJ databases">
        <title>Genome of Polaribacter dokdonenesis DSW-5, isolated from seawater off Dokdo in Korea.</title>
        <authorList>
            <person name="Yoon K."/>
            <person name="Song J.Y."/>
            <person name="Kim J.F."/>
        </authorList>
    </citation>
    <scope>NUCLEOTIDE SEQUENCE [LARGE SCALE GENOMIC DNA]</scope>
    <source>
        <strain evidence="14 15">DSW-5</strain>
    </source>
</reference>
<dbReference type="SMART" id="SM00028">
    <property type="entry name" value="TPR"/>
    <property type="match status" value="7"/>
</dbReference>
<dbReference type="RefSeq" id="WP_083339149.1">
    <property type="nucleotide sequence ID" value="NZ_FNUE01000001.1"/>
</dbReference>
<keyword evidence="3" id="KW-0597">Phosphoprotein</keyword>
<dbReference type="Gene3D" id="1.20.5.1930">
    <property type="match status" value="1"/>
</dbReference>
<dbReference type="InterPro" id="IPR050482">
    <property type="entry name" value="Sensor_HK_TwoCompSys"/>
</dbReference>
<protein>
    <recommendedName>
        <fullName evidence="2">histidine kinase</fullName>
        <ecNumber evidence="2">2.7.13.3</ecNumber>
    </recommendedName>
</protein>
<keyword evidence="11" id="KW-0472">Membrane</keyword>
<dbReference type="SUPFAM" id="SSF55874">
    <property type="entry name" value="ATPase domain of HSP90 chaperone/DNA topoisomerase II/histidine kinase"/>
    <property type="match status" value="1"/>
</dbReference>
<dbReference type="InterPro" id="IPR003594">
    <property type="entry name" value="HATPase_dom"/>
</dbReference>
<feature type="coiled-coil region" evidence="10">
    <location>
        <begin position="405"/>
        <end position="446"/>
    </location>
</feature>
<feature type="repeat" description="TPR" evidence="9">
    <location>
        <begin position="123"/>
        <end position="156"/>
    </location>
</feature>
<evidence type="ECO:0000256" key="12">
    <source>
        <dbReference type="SAM" id="SignalP"/>
    </source>
</evidence>
<dbReference type="EC" id="2.7.13.3" evidence="2"/>
<feature type="chain" id="PRO_5005833076" description="histidine kinase" evidence="12">
    <location>
        <begin position="22"/>
        <end position="703"/>
    </location>
</feature>
<dbReference type="Pfam" id="PF02518">
    <property type="entry name" value="HATPase_c"/>
    <property type="match status" value="1"/>
</dbReference>
<dbReference type="GO" id="GO:0016020">
    <property type="term" value="C:membrane"/>
    <property type="evidence" value="ECO:0007669"/>
    <property type="project" value="InterPro"/>
</dbReference>
<evidence type="ECO:0000256" key="4">
    <source>
        <dbReference type="ARBA" id="ARBA00022679"/>
    </source>
</evidence>
<sequence>MKKTLLIFVFVFMANITNFFAQKSTIDSLKISLLQEQTQKQKAATYLLLIDNYFSTNKDSAEYYIEETLQFTKQESSLQVSYVSALLKYAQLFIVKGDYKQSENYYNKVWAILKDNYDYELYSKYYGDFGVLHFYKGDFKGALTNFSKALELAEKENIEEDQLRFLNNKALAMSYLGEAEASLDVHKKAIFLAEKLNDSTALGKSFNNIGLIYEDMKEHEKALEFYLNALEIKKNGTSQIDVANSLFNVAGMYKEIGEKEKDTSLYSKAENYYQKSLDIANQINYGKIILYNKTGIAQLATARNQPRKAIAIYETVIPLAQKANDNQTLRITYLNLGVNYLKLDILSSAETYLIKAKPLIETANNPSDKASLYENLSKLYADKNQFKIAYKYFEQQYKLEQELSKNSLQDKISDFEIKYETEKKEKEIAEQKKELLAQELAIKNRNLYALLLASALLILAIIFFAIYKRNQLRRKQLQKEIELKDAISTIKTQNRLQEQRLRISRDLHDNIGSQLTFIISTIDNLKYVSKDANEKLKQKLTSISSFTGDTIHQLRDTIWAMNKSTISVEDLHSRILSFIEKAKASVPTINFNISYDIDANKSFPSIVGMNVFRVIQEAINNALKYAEASTIDVQLTKKENYFVITILDNGIGFNLKSVTLGNGLSNMEKRMGEIDGTIIINSELEKGTEITLKIPLESTLDSV</sequence>
<evidence type="ECO:0000313" key="14">
    <source>
        <dbReference type="EMBL" id="KOY51889.1"/>
    </source>
</evidence>
<feature type="transmembrane region" description="Helical" evidence="11">
    <location>
        <begin position="447"/>
        <end position="467"/>
    </location>
</feature>
<evidence type="ECO:0000256" key="2">
    <source>
        <dbReference type="ARBA" id="ARBA00012438"/>
    </source>
</evidence>
<dbReference type="Gene3D" id="3.30.565.10">
    <property type="entry name" value="Histidine kinase-like ATPase, C-terminal domain"/>
    <property type="match status" value="1"/>
</dbReference>
<evidence type="ECO:0000256" key="10">
    <source>
        <dbReference type="SAM" id="Coils"/>
    </source>
</evidence>
<dbReference type="EMBL" id="LGBR01000001">
    <property type="protein sequence ID" value="KOY51889.1"/>
    <property type="molecule type" value="Genomic_DNA"/>
</dbReference>
<dbReference type="Gene3D" id="1.25.40.10">
    <property type="entry name" value="Tetratricopeptide repeat domain"/>
    <property type="match status" value="3"/>
</dbReference>
<dbReference type="PANTHER" id="PTHR24421:SF10">
    <property type="entry name" value="NITRATE_NITRITE SENSOR PROTEIN NARQ"/>
    <property type="match status" value="1"/>
</dbReference>
<keyword evidence="11" id="KW-1133">Transmembrane helix</keyword>
<evidence type="ECO:0000256" key="3">
    <source>
        <dbReference type="ARBA" id="ARBA00022553"/>
    </source>
</evidence>
<evidence type="ECO:0000256" key="11">
    <source>
        <dbReference type="SAM" id="Phobius"/>
    </source>
</evidence>
<dbReference type="CDD" id="cd16917">
    <property type="entry name" value="HATPase_UhpB-NarQ-NarX-like"/>
    <property type="match status" value="1"/>
</dbReference>
<feature type="repeat" description="TPR" evidence="9">
    <location>
        <begin position="203"/>
        <end position="236"/>
    </location>
</feature>
<evidence type="ECO:0000256" key="1">
    <source>
        <dbReference type="ARBA" id="ARBA00000085"/>
    </source>
</evidence>
<dbReference type="InterPro" id="IPR011712">
    <property type="entry name" value="Sig_transdc_His_kin_sub3_dim/P"/>
</dbReference>
<gene>
    <name evidence="14" type="ORF">I602_1449</name>
</gene>
<keyword evidence="7" id="KW-0067">ATP-binding</keyword>
<keyword evidence="12" id="KW-0732">Signal</keyword>
<dbReference type="PANTHER" id="PTHR24421">
    <property type="entry name" value="NITRATE/NITRITE SENSOR PROTEIN NARX-RELATED"/>
    <property type="match status" value="1"/>
</dbReference>
<proteinExistence type="predicted"/>
<comment type="catalytic activity">
    <reaction evidence="1">
        <text>ATP + protein L-histidine = ADP + protein N-phospho-L-histidine.</text>
        <dbReference type="EC" id="2.7.13.3"/>
    </reaction>
</comment>
<keyword evidence="6 14" id="KW-0418">Kinase</keyword>
<dbReference type="Pfam" id="PF07730">
    <property type="entry name" value="HisKA_3"/>
    <property type="match status" value="1"/>
</dbReference>
<dbReference type="PROSITE" id="PS50109">
    <property type="entry name" value="HIS_KIN"/>
    <property type="match status" value="1"/>
</dbReference>
<keyword evidence="5" id="KW-0547">Nucleotide-binding</keyword>
<dbReference type="Pfam" id="PF13424">
    <property type="entry name" value="TPR_12"/>
    <property type="match status" value="1"/>
</dbReference>
<keyword evidence="4" id="KW-0808">Transferase</keyword>
<dbReference type="PROSITE" id="PS50005">
    <property type="entry name" value="TPR"/>
    <property type="match status" value="3"/>
</dbReference>
<comment type="caution">
    <text evidence="14">The sequence shown here is derived from an EMBL/GenBank/DDBJ whole genome shotgun (WGS) entry which is preliminary data.</text>
</comment>
<evidence type="ECO:0000313" key="15">
    <source>
        <dbReference type="Proteomes" id="UP000037716"/>
    </source>
</evidence>
<evidence type="ECO:0000256" key="6">
    <source>
        <dbReference type="ARBA" id="ARBA00022777"/>
    </source>
</evidence>
<feature type="repeat" description="TPR" evidence="9">
    <location>
        <begin position="370"/>
        <end position="403"/>
    </location>
</feature>
<dbReference type="AlphaFoldDB" id="A0A0M9CGU8"/>
<evidence type="ECO:0000259" key="13">
    <source>
        <dbReference type="PROSITE" id="PS50109"/>
    </source>
</evidence>
<evidence type="ECO:0000256" key="5">
    <source>
        <dbReference type="ARBA" id="ARBA00022741"/>
    </source>
</evidence>
<organism evidence="14 15">
    <name type="scientific">Polaribacter dokdonensis DSW-5</name>
    <dbReference type="NCBI Taxonomy" id="1300348"/>
    <lineage>
        <taxon>Bacteria</taxon>
        <taxon>Pseudomonadati</taxon>
        <taxon>Bacteroidota</taxon>
        <taxon>Flavobacteriia</taxon>
        <taxon>Flavobacteriales</taxon>
        <taxon>Flavobacteriaceae</taxon>
    </lineage>
</organism>
<dbReference type="PATRIC" id="fig|1300348.6.peg.1448"/>